<protein>
    <submittedName>
        <fullName evidence="3">PEP-CTERM sorting domain-containing protein</fullName>
    </submittedName>
</protein>
<keyword evidence="1" id="KW-0732">Signal</keyword>
<dbReference type="AlphaFoldDB" id="A0A845I5S2"/>
<reference evidence="3" key="1">
    <citation type="submission" date="2019-12" db="EMBL/GenBank/DDBJ databases">
        <title>Novel species isolated from a subtropical stream in China.</title>
        <authorList>
            <person name="Lu H."/>
        </authorList>
    </citation>
    <scope>NUCLEOTIDE SEQUENCE [LARGE SCALE GENOMIC DNA]</scope>
    <source>
        <strain evidence="3">FT93W</strain>
    </source>
</reference>
<dbReference type="PROSITE" id="PS51257">
    <property type="entry name" value="PROKAR_LIPOPROTEIN"/>
    <property type="match status" value="1"/>
</dbReference>
<dbReference type="InterPro" id="IPR013424">
    <property type="entry name" value="Ice-binding_C"/>
</dbReference>
<evidence type="ECO:0000313" key="3">
    <source>
        <dbReference type="EMBL" id="MYN46518.1"/>
    </source>
</evidence>
<organism evidence="3 4">
    <name type="scientific">Duganella fentianensis</name>
    <dbReference type="NCBI Taxonomy" id="2692177"/>
    <lineage>
        <taxon>Bacteria</taxon>
        <taxon>Pseudomonadati</taxon>
        <taxon>Pseudomonadota</taxon>
        <taxon>Betaproteobacteria</taxon>
        <taxon>Burkholderiales</taxon>
        <taxon>Oxalobacteraceae</taxon>
        <taxon>Telluria group</taxon>
        <taxon>Duganella</taxon>
    </lineage>
</organism>
<name>A0A845I5S2_9BURK</name>
<dbReference type="NCBIfam" id="NF038126">
    <property type="entry name" value="PEP_CTERM_FxDxF"/>
    <property type="match status" value="1"/>
</dbReference>
<dbReference type="EMBL" id="WWCL01000003">
    <property type="protein sequence ID" value="MYN46518.1"/>
    <property type="molecule type" value="Genomic_DNA"/>
</dbReference>
<comment type="caution">
    <text evidence="3">The sequence shown here is derived from an EMBL/GenBank/DDBJ whole genome shotgun (WGS) entry which is preliminary data.</text>
</comment>
<dbReference type="Proteomes" id="UP000444316">
    <property type="component" value="Unassembled WGS sequence"/>
</dbReference>
<dbReference type="Pfam" id="PF07589">
    <property type="entry name" value="PEP-CTERM"/>
    <property type="match status" value="1"/>
</dbReference>
<gene>
    <name evidence="3" type="ORF">GTP23_15835</name>
</gene>
<evidence type="ECO:0000256" key="1">
    <source>
        <dbReference type="SAM" id="SignalP"/>
    </source>
</evidence>
<proteinExistence type="predicted"/>
<feature type="domain" description="Ice-binding protein C-terminal" evidence="2">
    <location>
        <begin position="135"/>
        <end position="159"/>
    </location>
</feature>
<dbReference type="NCBIfam" id="TIGR02595">
    <property type="entry name" value="PEP_CTERM"/>
    <property type="match status" value="1"/>
</dbReference>
<evidence type="ECO:0000259" key="2">
    <source>
        <dbReference type="Pfam" id="PF07589"/>
    </source>
</evidence>
<sequence length="161" mass="16721">MKITSLLAAGLLAAACGQVSATDVSQNVGMIGGPVYFTGSFGASHIDGDEFTDTFTFTFSASSGLSTGSFKSLQMDGKQLTLSSVKLNSYDLTYSNGVYSSASYIDLPVNSPFTLTIKGTDPGIFSYSGTVYVTAVPEPATYGMMLGGMALLGVVARRRKG</sequence>
<dbReference type="RefSeq" id="WP_161036021.1">
    <property type="nucleotide sequence ID" value="NZ_WWCL01000003.1"/>
</dbReference>
<accession>A0A845I5S2</accession>
<evidence type="ECO:0000313" key="4">
    <source>
        <dbReference type="Proteomes" id="UP000444316"/>
    </source>
</evidence>
<keyword evidence="4" id="KW-1185">Reference proteome</keyword>
<feature type="chain" id="PRO_5032758337" evidence="1">
    <location>
        <begin position="22"/>
        <end position="161"/>
    </location>
</feature>
<feature type="signal peptide" evidence="1">
    <location>
        <begin position="1"/>
        <end position="21"/>
    </location>
</feature>